<dbReference type="SFLD" id="SFLDS00019">
    <property type="entry name" value="Glutathione_Transferase_(cytos"/>
    <property type="match status" value="1"/>
</dbReference>
<dbReference type="Gene3D" id="1.20.1050.130">
    <property type="match status" value="1"/>
</dbReference>
<evidence type="ECO:0000256" key="1">
    <source>
        <dbReference type="ARBA" id="ARBA00007409"/>
    </source>
</evidence>
<protein>
    <recommendedName>
        <fullName evidence="2">glutathione transferase</fullName>
        <ecNumber evidence="2">2.5.1.18</ecNumber>
    </recommendedName>
</protein>
<comment type="function">
    <text evidence="6">S-crystallins are structural components of squids and octopi eye lens. Contains relatively little if any GST activity.</text>
</comment>
<dbReference type="InterPro" id="IPR036249">
    <property type="entry name" value="Thioredoxin-like_sf"/>
</dbReference>
<dbReference type="InterPro" id="IPR050213">
    <property type="entry name" value="GST_superfamily"/>
</dbReference>
<dbReference type="FunFam" id="3.40.30.10:FF:000035">
    <property type="entry name" value="hematopoietic prostaglandin D synthase"/>
    <property type="match status" value="1"/>
</dbReference>
<dbReference type="Pfam" id="PF02798">
    <property type="entry name" value="GST_N"/>
    <property type="match status" value="1"/>
</dbReference>
<evidence type="ECO:0000313" key="9">
    <source>
        <dbReference type="Proteomes" id="UP001186944"/>
    </source>
</evidence>
<evidence type="ECO:0000256" key="2">
    <source>
        <dbReference type="ARBA" id="ARBA00012452"/>
    </source>
</evidence>
<evidence type="ECO:0000256" key="6">
    <source>
        <dbReference type="ARBA" id="ARBA00049616"/>
    </source>
</evidence>
<dbReference type="SUPFAM" id="SSF52833">
    <property type="entry name" value="Thioredoxin-like"/>
    <property type="match status" value="1"/>
</dbReference>
<dbReference type="PANTHER" id="PTHR11571">
    <property type="entry name" value="GLUTATHIONE S-TRANSFERASE"/>
    <property type="match status" value="1"/>
</dbReference>
<keyword evidence="4" id="KW-0808">Transferase</keyword>
<dbReference type="AlphaFoldDB" id="A0AA89BZB6"/>
<feature type="domain" description="GST N-terminal" evidence="7">
    <location>
        <begin position="4"/>
        <end position="81"/>
    </location>
</feature>
<dbReference type="GO" id="GO:0004364">
    <property type="term" value="F:glutathione transferase activity"/>
    <property type="evidence" value="ECO:0007669"/>
    <property type="project" value="UniProtKB-EC"/>
</dbReference>
<sequence>MSKDKYVLTYFNGRGRAELSRLIFAATKTPFEDKRIGGDDWTKFKPKVPNGQLPVLEVGGKMLPQSMTIARFLSKELGKNLPMTSSRHLHCLISNIKIFSKFFYVLDPSGSFW</sequence>
<name>A0AA89BZB6_PINIB</name>
<comment type="caution">
    <text evidence="8">The sequence shown here is derived from an EMBL/GenBank/DDBJ whole genome shotgun (WGS) entry which is preliminary data.</text>
</comment>
<dbReference type="GO" id="GO:0005212">
    <property type="term" value="F:structural constituent of eye lens"/>
    <property type="evidence" value="ECO:0007669"/>
    <property type="project" value="UniProtKB-KW"/>
</dbReference>
<organism evidence="8 9">
    <name type="scientific">Pinctada imbricata</name>
    <name type="common">Atlantic pearl-oyster</name>
    <name type="synonym">Pinctada martensii</name>
    <dbReference type="NCBI Taxonomy" id="66713"/>
    <lineage>
        <taxon>Eukaryota</taxon>
        <taxon>Metazoa</taxon>
        <taxon>Spiralia</taxon>
        <taxon>Lophotrochozoa</taxon>
        <taxon>Mollusca</taxon>
        <taxon>Bivalvia</taxon>
        <taxon>Autobranchia</taxon>
        <taxon>Pteriomorphia</taxon>
        <taxon>Pterioida</taxon>
        <taxon>Pterioidea</taxon>
        <taxon>Pteriidae</taxon>
        <taxon>Pinctada</taxon>
    </lineage>
</organism>
<keyword evidence="9" id="KW-1185">Reference proteome</keyword>
<evidence type="ECO:0000256" key="4">
    <source>
        <dbReference type="ARBA" id="ARBA00022679"/>
    </source>
</evidence>
<proteinExistence type="inferred from homology"/>
<dbReference type="PROSITE" id="PS50404">
    <property type="entry name" value="GST_NTER"/>
    <property type="match status" value="1"/>
</dbReference>
<comment type="catalytic activity">
    <reaction evidence="5">
        <text>RX + glutathione = an S-substituted glutathione + a halide anion + H(+)</text>
        <dbReference type="Rhea" id="RHEA:16437"/>
        <dbReference type="ChEBI" id="CHEBI:15378"/>
        <dbReference type="ChEBI" id="CHEBI:16042"/>
        <dbReference type="ChEBI" id="CHEBI:17792"/>
        <dbReference type="ChEBI" id="CHEBI:57925"/>
        <dbReference type="ChEBI" id="CHEBI:90779"/>
        <dbReference type="EC" id="2.5.1.18"/>
    </reaction>
</comment>
<reference evidence="8" key="1">
    <citation type="submission" date="2019-08" db="EMBL/GenBank/DDBJ databases">
        <title>The improved chromosome-level genome for the pearl oyster Pinctada fucata martensii using PacBio sequencing and Hi-C.</title>
        <authorList>
            <person name="Zheng Z."/>
        </authorList>
    </citation>
    <scope>NUCLEOTIDE SEQUENCE</scope>
    <source>
        <strain evidence="8">ZZ-2019</strain>
        <tissue evidence="8">Adductor muscle</tissue>
    </source>
</reference>
<dbReference type="Proteomes" id="UP001186944">
    <property type="component" value="Unassembled WGS sequence"/>
</dbReference>
<dbReference type="InterPro" id="IPR004045">
    <property type="entry name" value="Glutathione_S-Trfase_N"/>
</dbReference>
<accession>A0AA89BZB6</accession>
<comment type="similarity">
    <text evidence="1">Belongs to the GST superfamily.</text>
</comment>
<dbReference type="PANTHER" id="PTHR11571:SF224">
    <property type="entry name" value="HEMATOPOIETIC PROSTAGLANDIN D SYNTHASE"/>
    <property type="match status" value="1"/>
</dbReference>
<dbReference type="GO" id="GO:0006749">
    <property type="term" value="P:glutathione metabolic process"/>
    <property type="evidence" value="ECO:0007669"/>
    <property type="project" value="TreeGrafter"/>
</dbReference>
<dbReference type="EMBL" id="VSWD01000005">
    <property type="protein sequence ID" value="KAK3102255.1"/>
    <property type="molecule type" value="Genomic_DNA"/>
</dbReference>
<gene>
    <name evidence="8" type="ORF">FSP39_009942</name>
</gene>
<keyword evidence="3" id="KW-0273">Eye lens protein</keyword>
<dbReference type="EC" id="2.5.1.18" evidence="2"/>
<evidence type="ECO:0000256" key="5">
    <source>
        <dbReference type="ARBA" id="ARBA00047960"/>
    </source>
</evidence>
<dbReference type="InterPro" id="IPR040079">
    <property type="entry name" value="Glutathione_S-Trfase"/>
</dbReference>
<evidence type="ECO:0000256" key="3">
    <source>
        <dbReference type="ARBA" id="ARBA00022613"/>
    </source>
</evidence>
<evidence type="ECO:0000259" key="7">
    <source>
        <dbReference type="PROSITE" id="PS50404"/>
    </source>
</evidence>
<evidence type="ECO:0000313" key="8">
    <source>
        <dbReference type="EMBL" id="KAK3102255.1"/>
    </source>
</evidence>
<dbReference type="CDD" id="cd03039">
    <property type="entry name" value="GST_N_Sigma_like"/>
    <property type="match status" value="1"/>
</dbReference>